<sequence>MSVIDKKLVIVRGGGDIATGSIQKLYRVGFKVLILEIEKPTSIRRKVSFSEAIYDNETKIEGISAKFCRSFNELESCWNEKKIPVLIDPEGKSIEKFRPFAVIDAILAKKNCGTVKEMAPITIALGPGFVAGKDVDIVIETMRGHNLGKLIFEGKSIENTGIPGIINGIGKERVIYSPCSGIVRHNCKIGDMVEKNQVIATVDGVDVLATINGVLRGVIKEGCEVPEKFKIADIDPREQEQANCFTISDKARAIGGAVLEAILYLKNKKNI</sequence>
<dbReference type="RefSeq" id="WP_115269738.1">
    <property type="nucleotide sequence ID" value="NZ_CASFEE010000015.1"/>
</dbReference>
<proteinExistence type="predicted"/>
<name>A0A377GY00_9FUSO</name>
<accession>A0A377GY00</accession>
<dbReference type="InterPro" id="IPR017695">
    <property type="entry name" value="Se-dep_Mo_hydrolase_YqeB"/>
</dbReference>
<organism evidence="1 2">
    <name type="scientific">Fusobacterium necrogenes</name>
    <dbReference type="NCBI Taxonomy" id="858"/>
    <lineage>
        <taxon>Bacteria</taxon>
        <taxon>Fusobacteriati</taxon>
        <taxon>Fusobacteriota</taxon>
        <taxon>Fusobacteriia</taxon>
        <taxon>Fusobacteriales</taxon>
        <taxon>Fusobacteriaceae</taxon>
        <taxon>Fusobacterium</taxon>
    </lineage>
</organism>
<dbReference type="EMBL" id="UGGU01000003">
    <property type="protein sequence ID" value="STO31431.1"/>
    <property type="molecule type" value="Genomic_DNA"/>
</dbReference>
<dbReference type="OrthoDB" id="9815497at2"/>
<dbReference type="Proteomes" id="UP000255328">
    <property type="component" value="Unassembled WGS sequence"/>
</dbReference>
<protein>
    <submittedName>
        <fullName evidence="1">Selenium-dependent molybdenum hydroxylase system protein, YqeB family</fullName>
    </submittedName>
</protein>
<evidence type="ECO:0000313" key="1">
    <source>
        <dbReference type="EMBL" id="STO31431.1"/>
    </source>
</evidence>
<gene>
    <name evidence="1" type="ORF">NCTC10723_00881</name>
</gene>
<dbReference type="NCBIfam" id="TIGR03309">
    <property type="entry name" value="matur_yqeB"/>
    <property type="match status" value="1"/>
</dbReference>
<reference evidence="1 2" key="1">
    <citation type="submission" date="2018-06" db="EMBL/GenBank/DDBJ databases">
        <authorList>
            <consortium name="Pathogen Informatics"/>
            <person name="Doyle S."/>
        </authorList>
    </citation>
    <scope>NUCLEOTIDE SEQUENCE [LARGE SCALE GENOMIC DNA]</scope>
    <source>
        <strain evidence="1 2">NCTC10723</strain>
    </source>
</reference>
<evidence type="ECO:0000313" key="2">
    <source>
        <dbReference type="Proteomes" id="UP000255328"/>
    </source>
</evidence>
<keyword evidence="2" id="KW-1185">Reference proteome</keyword>
<dbReference type="AlphaFoldDB" id="A0A377GY00"/>